<dbReference type="InterPro" id="IPR008274">
    <property type="entry name" value="AldOxase/xan_DH_MoCoBD1"/>
</dbReference>
<accession>A0A4P6JQS8</accession>
<evidence type="ECO:0000313" key="4">
    <source>
        <dbReference type="EMBL" id="QBD77623.1"/>
    </source>
</evidence>
<dbReference type="InterPro" id="IPR000674">
    <property type="entry name" value="Ald_Oxase/Xan_DH_a/b"/>
</dbReference>
<dbReference type="PANTHER" id="PTHR11908">
    <property type="entry name" value="XANTHINE DEHYDROGENASE"/>
    <property type="match status" value="1"/>
</dbReference>
<evidence type="ECO:0000256" key="2">
    <source>
        <dbReference type="ARBA" id="ARBA00023002"/>
    </source>
</evidence>
<dbReference type="InterPro" id="IPR037165">
    <property type="entry name" value="AldOxase/xan_DH_Mopterin-bd_sf"/>
</dbReference>
<name>A0A4P6JQS8_KTERU</name>
<dbReference type="InterPro" id="IPR016208">
    <property type="entry name" value="Ald_Oxase/xanthine_DH-like"/>
</dbReference>
<dbReference type="InterPro" id="IPR036856">
    <property type="entry name" value="Ald_Oxase/Xan_DH_a/b_sf"/>
</dbReference>
<protein>
    <submittedName>
        <fullName evidence="4">Xanthine dehydrogenase family protein molybdopterin-binding subunit</fullName>
    </submittedName>
</protein>
<evidence type="ECO:0000259" key="3">
    <source>
        <dbReference type="SMART" id="SM01008"/>
    </source>
</evidence>
<organism evidence="4 5">
    <name type="scientific">Ktedonosporobacter rubrisoli</name>
    <dbReference type="NCBI Taxonomy" id="2509675"/>
    <lineage>
        <taxon>Bacteria</taxon>
        <taxon>Bacillati</taxon>
        <taxon>Chloroflexota</taxon>
        <taxon>Ktedonobacteria</taxon>
        <taxon>Ktedonobacterales</taxon>
        <taxon>Ktedonosporobacteraceae</taxon>
        <taxon>Ktedonosporobacter</taxon>
    </lineage>
</organism>
<dbReference type="EMBL" id="CP035758">
    <property type="protein sequence ID" value="QBD77623.1"/>
    <property type="molecule type" value="Genomic_DNA"/>
</dbReference>
<dbReference type="SUPFAM" id="SSF54665">
    <property type="entry name" value="CO dehydrogenase molybdoprotein N-domain-like"/>
    <property type="match status" value="1"/>
</dbReference>
<dbReference type="AlphaFoldDB" id="A0A4P6JQS8"/>
<dbReference type="GO" id="GO:0016491">
    <property type="term" value="F:oxidoreductase activity"/>
    <property type="evidence" value="ECO:0007669"/>
    <property type="project" value="UniProtKB-KW"/>
</dbReference>
<dbReference type="SUPFAM" id="SSF56003">
    <property type="entry name" value="Molybdenum cofactor-binding domain"/>
    <property type="match status" value="1"/>
</dbReference>
<sequence>MAIGKAIKRLEDPRLLAGKGCYVADLYVPGMLEAYVVRSPYAHARIVAIDSQAALACRGVLAVFTAHDLPADLMPIPMRLAPTPALELALQMPLARDVVRYAGEPVAVIVAHSRYLAEDAADELLIDYEPLEAVADIRVALRVDAPLIHPALGSNDVFTLISKKGEPTRALAQAPRRLSLEPGVQRHAAVPLETRGLLAIPDEHGRTHVYGPTKVVHYNHAILARMLKCDPASLHFVETDVGGGFGARGEFYPEDFLIPFIARKLNRSLRWIEDRVEHLRATNHSREQRHQLTVGFDDEGKLLALEDEIWVDTGAYIRTHGVTVPDLTQALFPGPYAWPAFQLRTHVVVTNKTPIGTYRAPGRFEGTFVRERLIEGVAQMLGLDPTLVRERNFVAREQMPYNVGTQGLGEDVILDSGDYQRLLAIAKQRMQWEQFAQRKAEARKQGRLRGSGWAFFVEKTGLGPWEDARLVLDSAGQFTCYTGLAALGQGTETILAQLCSAQLGIEPERIKVVHGDTDKVPAGGGSFASRGTVVGGTAAHLAAEELKKRILRVAEDYFEASALDLQVGPEGVSMSGVPARRMNWQQVAAHAQMLEVSLEVSQRYDVTHMTYPYGVHAAEVEIDSETGQISLERYLIAYDVGKAVNPAMVREQLIGGMAQGLGGALLEELAYDEEGQLLSGTFMDYLLPGACEVPDVEVIITEDAPSRRNPLGLKGSGEGGTTGAGAAIANAVANALDAPPEAFTQLPIRPENVSAFLRKRTARPHLNSS</sequence>
<keyword evidence="1" id="KW-0500">Molybdenum</keyword>
<dbReference type="Gene3D" id="3.90.1170.50">
    <property type="entry name" value="Aldehyde oxidase/xanthine dehydrogenase, a/b hammerhead"/>
    <property type="match status" value="1"/>
</dbReference>
<proteinExistence type="predicted"/>
<dbReference type="OrthoDB" id="9759791at2"/>
<dbReference type="Pfam" id="PF20256">
    <property type="entry name" value="MoCoBD_2"/>
    <property type="match status" value="1"/>
</dbReference>
<dbReference type="GO" id="GO:0005506">
    <property type="term" value="F:iron ion binding"/>
    <property type="evidence" value="ECO:0007669"/>
    <property type="project" value="InterPro"/>
</dbReference>
<dbReference type="Pfam" id="PF02738">
    <property type="entry name" value="MoCoBD_1"/>
    <property type="match status" value="1"/>
</dbReference>
<dbReference type="Pfam" id="PF01315">
    <property type="entry name" value="Ald_Xan_dh_C"/>
    <property type="match status" value="1"/>
</dbReference>
<evidence type="ECO:0000313" key="5">
    <source>
        <dbReference type="Proteomes" id="UP000290365"/>
    </source>
</evidence>
<dbReference type="PANTHER" id="PTHR11908:SF132">
    <property type="entry name" value="ALDEHYDE OXIDASE 1-RELATED"/>
    <property type="match status" value="1"/>
</dbReference>
<keyword evidence="5" id="KW-1185">Reference proteome</keyword>
<dbReference type="Gene3D" id="3.30.365.10">
    <property type="entry name" value="Aldehyde oxidase/xanthine dehydrogenase, molybdopterin binding domain"/>
    <property type="match status" value="4"/>
</dbReference>
<dbReference type="SMART" id="SM01008">
    <property type="entry name" value="Ald_Xan_dh_C"/>
    <property type="match status" value="1"/>
</dbReference>
<dbReference type="KEGG" id="kbs:EPA93_17130"/>
<dbReference type="RefSeq" id="WP_129888678.1">
    <property type="nucleotide sequence ID" value="NZ_CP035758.1"/>
</dbReference>
<feature type="domain" description="Aldehyde oxidase/xanthine dehydrogenase a/b hammerhead" evidence="3">
    <location>
        <begin position="17"/>
        <end position="132"/>
    </location>
</feature>
<keyword evidence="2" id="KW-0560">Oxidoreductase</keyword>
<dbReference type="Proteomes" id="UP000290365">
    <property type="component" value="Chromosome"/>
</dbReference>
<evidence type="ECO:0000256" key="1">
    <source>
        <dbReference type="ARBA" id="ARBA00022505"/>
    </source>
</evidence>
<dbReference type="InterPro" id="IPR046867">
    <property type="entry name" value="AldOxase/xan_DH_MoCoBD2"/>
</dbReference>
<gene>
    <name evidence="4" type="ORF">EPA93_17130</name>
</gene>
<reference evidence="4 5" key="1">
    <citation type="submission" date="2019-01" db="EMBL/GenBank/DDBJ databases">
        <title>Ktedonosporobacter rubrisoli SCAWS-G2.</title>
        <authorList>
            <person name="Huang Y."/>
            <person name="Yan B."/>
        </authorList>
    </citation>
    <scope>NUCLEOTIDE SEQUENCE [LARGE SCALE GENOMIC DNA]</scope>
    <source>
        <strain evidence="4 5">SCAWS-G2</strain>
    </source>
</reference>